<protein>
    <submittedName>
        <fullName evidence="7">Uncharacterized protein</fullName>
    </submittedName>
</protein>
<evidence type="ECO:0000313" key="7">
    <source>
        <dbReference type="EMBL" id="MPC78051.1"/>
    </source>
</evidence>
<evidence type="ECO:0000256" key="2">
    <source>
        <dbReference type="ARBA" id="ARBA00009816"/>
    </source>
</evidence>
<gene>
    <name evidence="7" type="ORF">E2C01_072525</name>
</gene>
<evidence type="ECO:0000313" key="8">
    <source>
        <dbReference type="Proteomes" id="UP000324222"/>
    </source>
</evidence>
<comment type="caution">
    <text evidence="7">The sequence shown here is derived from an EMBL/GenBank/DDBJ whole genome shotgun (WGS) entry which is preliminary data.</text>
</comment>
<dbReference type="Proteomes" id="UP000324222">
    <property type="component" value="Unassembled WGS sequence"/>
</dbReference>
<evidence type="ECO:0000256" key="1">
    <source>
        <dbReference type="ARBA" id="ARBA00004141"/>
    </source>
</evidence>
<accession>A0A5B7HY99</accession>
<evidence type="ECO:0000256" key="4">
    <source>
        <dbReference type="ARBA" id="ARBA00022989"/>
    </source>
</evidence>
<evidence type="ECO:0000256" key="3">
    <source>
        <dbReference type="ARBA" id="ARBA00022692"/>
    </source>
</evidence>
<comment type="similarity">
    <text evidence="2">Belongs to the DUOXA family.</text>
</comment>
<comment type="subcellular location">
    <subcellularLocation>
        <location evidence="1">Membrane</location>
        <topology evidence="1">Multi-pass membrane protein</topology>
    </subcellularLocation>
</comment>
<dbReference type="PANTHER" id="PTHR31158:SF1">
    <property type="entry name" value="DOXA1 FACTOR-RELATED"/>
    <property type="match status" value="1"/>
</dbReference>
<evidence type="ECO:0000256" key="5">
    <source>
        <dbReference type="ARBA" id="ARBA00023136"/>
    </source>
</evidence>
<dbReference type="GO" id="GO:0005789">
    <property type="term" value="C:endoplasmic reticulum membrane"/>
    <property type="evidence" value="ECO:0007669"/>
    <property type="project" value="InterPro"/>
</dbReference>
<keyword evidence="4" id="KW-1133">Transmembrane helix</keyword>
<name>A0A5B7HY99_PORTR</name>
<keyword evidence="8" id="KW-1185">Reference proteome</keyword>
<dbReference type="AlphaFoldDB" id="A0A5B7HY99"/>
<dbReference type="OrthoDB" id="10042652at2759"/>
<evidence type="ECO:0000256" key="6">
    <source>
        <dbReference type="ARBA" id="ARBA00023180"/>
    </source>
</evidence>
<dbReference type="Pfam" id="PF10204">
    <property type="entry name" value="DuoxA"/>
    <property type="match status" value="1"/>
</dbReference>
<keyword evidence="6" id="KW-0325">Glycoprotein</keyword>
<reference evidence="7 8" key="1">
    <citation type="submission" date="2019-05" db="EMBL/GenBank/DDBJ databases">
        <title>Another draft genome of Portunus trituberculatus and its Hox gene families provides insights of decapod evolution.</title>
        <authorList>
            <person name="Jeong J.-H."/>
            <person name="Song I."/>
            <person name="Kim S."/>
            <person name="Choi T."/>
            <person name="Kim D."/>
            <person name="Ryu S."/>
            <person name="Kim W."/>
        </authorList>
    </citation>
    <scope>NUCLEOTIDE SEQUENCE [LARGE SCALE GENOMIC DNA]</scope>
    <source>
        <tissue evidence="7">Muscle</tissue>
    </source>
</reference>
<dbReference type="InterPro" id="IPR018469">
    <property type="entry name" value="Dual_oxidase_maturation_fac"/>
</dbReference>
<dbReference type="GO" id="GO:0015031">
    <property type="term" value="P:protein transport"/>
    <property type="evidence" value="ECO:0007669"/>
    <property type="project" value="InterPro"/>
</dbReference>
<dbReference type="EMBL" id="VSRR010047468">
    <property type="protein sequence ID" value="MPC78051.1"/>
    <property type="molecule type" value="Genomic_DNA"/>
</dbReference>
<proteinExistence type="inferred from homology"/>
<keyword evidence="3" id="KW-0812">Transmembrane</keyword>
<organism evidence="7 8">
    <name type="scientific">Portunus trituberculatus</name>
    <name type="common">Swimming crab</name>
    <name type="synonym">Neptunus trituberculatus</name>
    <dbReference type="NCBI Taxonomy" id="210409"/>
    <lineage>
        <taxon>Eukaryota</taxon>
        <taxon>Metazoa</taxon>
        <taxon>Ecdysozoa</taxon>
        <taxon>Arthropoda</taxon>
        <taxon>Crustacea</taxon>
        <taxon>Multicrustacea</taxon>
        <taxon>Malacostraca</taxon>
        <taxon>Eumalacostraca</taxon>
        <taxon>Eucarida</taxon>
        <taxon>Decapoda</taxon>
        <taxon>Pleocyemata</taxon>
        <taxon>Brachyura</taxon>
        <taxon>Eubrachyura</taxon>
        <taxon>Portunoidea</taxon>
        <taxon>Portunidae</taxon>
        <taxon>Portuninae</taxon>
        <taxon>Portunus</taxon>
    </lineage>
</organism>
<sequence>MVLFKMVIRIAAQTLALTGIMLLSSAIIWATNRNYTELQIPFEDGILTTKYGLHWYLALVMGKFCGQVLISDVIKTQQELEIYL</sequence>
<dbReference type="PANTHER" id="PTHR31158">
    <property type="entry name" value="DUAL OXIDASE 2"/>
    <property type="match status" value="1"/>
</dbReference>
<keyword evidence="5" id="KW-0472">Membrane</keyword>